<keyword evidence="3" id="KW-0233">DNA recombination</keyword>
<reference evidence="8" key="1">
    <citation type="submission" date="2023-07" db="EMBL/GenBank/DDBJ databases">
        <title>Genomic Encyclopedia of Type Strains, Phase IV (KMG-IV): sequencing the most valuable type-strain genomes for metagenomic binning, comparative biology and taxonomic classification.</title>
        <authorList>
            <person name="Goeker M."/>
        </authorList>
    </citation>
    <scope>NUCLEOTIDE SEQUENCE [LARGE SCALE GENOMIC DNA]</scope>
    <source>
        <strain evidence="8">JSM 076093</strain>
    </source>
</reference>
<evidence type="ECO:0000313" key="8">
    <source>
        <dbReference type="EMBL" id="MDQ0481524.1"/>
    </source>
</evidence>
<dbReference type="PANTHER" id="PTHR30461:SF23">
    <property type="entry name" value="DNA RECOMBINASE-RELATED"/>
    <property type="match status" value="1"/>
</dbReference>
<dbReference type="SUPFAM" id="SSF53041">
    <property type="entry name" value="Resolvase-like"/>
    <property type="match status" value="1"/>
</dbReference>
<dbReference type="PROSITE" id="PS51736">
    <property type="entry name" value="RECOMBINASES_3"/>
    <property type="match status" value="1"/>
</dbReference>
<evidence type="ECO:0000259" key="6">
    <source>
        <dbReference type="PROSITE" id="PS51736"/>
    </source>
</evidence>
<protein>
    <submittedName>
        <fullName evidence="8">Site-specific DNA recombinase</fullName>
    </submittedName>
</protein>
<proteinExistence type="predicted"/>
<evidence type="ECO:0000313" key="9">
    <source>
        <dbReference type="Proteomes" id="UP001226720"/>
    </source>
</evidence>
<accession>A0ABU0JZN2</accession>
<feature type="domain" description="Resolvase/invertase-type recombinase catalytic" evidence="6">
    <location>
        <begin position="1"/>
        <end position="144"/>
    </location>
</feature>
<evidence type="ECO:0000256" key="2">
    <source>
        <dbReference type="ARBA" id="ARBA00023125"/>
    </source>
</evidence>
<dbReference type="InterPro" id="IPR006118">
    <property type="entry name" value="Recombinase_CS"/>
</dbReference>
<dbReference type="Pfam" id="PF00239">
    <property type="entry name" value="Resolvase"/>
    <property type="match status" value="1"/>
</dbReference>
<dbReference type="Gene3D" id="3.90.1750.20">
    <property type="entry name" value="Putative Large Serine Recombinase, Chain B, Domain 2"/>
    <property type="match status" value="1"/>
</dbReference>
<dbReference type="InterPro" id="IPR006119">
    <property type="entry name" value="Resolv_N"/>
</dbReference>
<name>A0ABU0JZN2_9BACL</name>
<feature type="active site" description="O-(5'-phospho-DNA)-serine intermediate" evidence="4">
    <location>
        <position position="9"/>
    </location>
</feature>
<dbReference type="InterPro" id="IPR011109">
    <property type="entry name" value="DNA_bind_recombinase_dom"/>
</dbReference>
<dbReference type="PROSITE" id="PS51737">
    <property type="entry name" value="RECOMBINASE_DNA_BIND"/>
    <property type="match status" value="1"/>
</dbReference>
<evidence type="ECO:0000256" key="1">
    <source>
        <dbReference type="ARBA" id="ARBA00022908"/>
    </source>
</evidence>
<dbReference type="Pfam" id="PF07508">
    <property type="entry name" value="Recombinase"/>
    <property type="match status" value="1"/>
</dbReference>
<dbReference type="InterPro" id="IPR025827">
    <property type="entry name" value="Zn_ribbon_recom_dom"/>
</dbReference>
<dbReference type="PROSITE" id="PS00397">
    <property type="entry name" value="RECOMBINASES_1"/>
    <property type="match status" value="1"/>
</dbReference>
<dbReference type="InterPro" id="IPR050639">
    <property type="entry name" value="SSR_resolvase"/>
</dbReference>
<gene>
    <name evidence="8" type="ORF">QO000_000477</name>
</gene>
<dbReference type="PANTHER" id="PTHR30461">
    <property type="entry name" value="DNA-INVERTASE FROM LAMBDOID PROPHAGE"/>
    <property type="match status" value="1"/>
</dbReference>
<organism evidence="8 9">
    <name type="scientific">Guptibacillus hwajinpoensis</name>
    <dbReference type="NCBI Taxonomy" id="208199"/>
    <lineage>
        <taxon>Bacteria</taxon>
        <taxon>Bacillati</taxon>
        <taxon>Bacillota</taxon>
        <taxon>Bacilli</taxon>
        <taxon>Bacillales</taxon>
        <taxon>Guptibacillaceae</taxon>
        <taxon>Guptibacillus</taxon>
    </lineage>
</organism>
<keyword evidence="5" id="KW-0175">Coiled coil</keyword>
<dbReference type="Gene3D" id="3.40.50.1390">
    <property type="entry name" value="Resolvase, N-terminal catalytic domain"/>
    <property type="match status" value="1"/>
</dbReference>
<dbReference type="EMBL" id="JAUSWM010000001">
    <property type="protein sequence ID" value="MDQ0481524.1"/>
    <property type="molecule type" value="Genomic_DNA"/>
</dbReference>
<dbReference type="SMART" id="SM00857">
    <property type="entry name" value="Resolvase"/>
    <property type="match status" value="1"/>
</dbReference>
<comment type="caution">
    <text evidence="8">The sequence shown here is derived from an EMBL/GenBank/DDBJ whole genome shotgun (WGS) entry which is preliminary data.</text>
</comment>
<feature type="domain" description="Recombinase" evidence="7">
    <location>
        <begin position="152"/>
        <end position="290"/>
    </location>
</feature>
<dbReference type="RefSeq" id="WP_301550966.1">
    <property type="nucleotide sequence ID" value="NZ_JAQRMZ010000002.1"/>
</dbReference>
<evidence type="ECO:0000256" key="4">
    <source>
        <dbReference type="PROSITE-ProRule" id="PRU10137"/>
    </source>
</evidence>
<sequence>MIGIYARVSTEEQAKRGFSLKEQIRSCREKAGQADEILEYVDEGLSGEFLNRPNLTKLREDLKEGIITKVICLDPDRLSRKLMNQLIVTEEIEKRAELIFVNGEYKKTPEGMLFYQMRGAIAEFEKAKITERMSRGRREKAQQGKVVRNFQIYGYDYDKESEQLIINEYEARIVKMIFELYTNPNNNFKGVNGIAKFLTAQGIPTKKRVEHWHRQVVKQILMNRVYIGEFYQNRWNTEGMISNRYNNDTSKKIKMTVRPIEEWILTPSPLIIEQTQFDYAQQLLKQGKRRWSGQSKYKYLLSGLLRCVDCGNTMTGRRQKNWGEYHFIYTDEKNTSGAKHKGCRNRIRTSQIDNQVWEEIQSWLKCPESLNEAEGNVRDFLEIEKNEITRLNEELIKNKKAKNRLLKFMTLNDDIDVQEFRSMLVELQNKELEINKEIARIQGEITLQEKNKNTKTLEDAVEYYFSKNETLSFEEKQKVIRMIVKEITVSRDHNIKIYTY</sequence>
<keyword evidence="1" id="KW-0229">DNA integration</keyword>
<keyword evidence="9" id="KW-1185">Reference proteome</keyword>
<keyword evidence="2" id="KW-0238">DNA-binding</keyword>
<evidence type="ECO:0000259" key="7">
    <source>
        <dbReference type="PROSITE" id="PS51737"/>
    </source>
</evidence>
<dbReference type="InterPro" id="IPR038109">
    <property type="entry name" value="DNA_bind_recomb_sf"/>
</dbReference>
<dbReference type="Pfam" id="PF13408">
    <property type="entry name" value="Zn_ribbon_recom"/>
    <property type="match status" value="1"/>
</dbReference>
<dbReference type="InterPro" id="IPR036162">
    <property type="entry name" value="Resolvase-like_N_sf"/>
</dbReference>
<dbReference type="GeneID" id="301326334"/>
<dbReference type="CDD" id="cd00338">
    <property type="entry name" value="Ser_Recombinase"/>
    <property type="match status" value="1"/>
</dbReference>
<dbReference type="Proteomes" id="UP001226720">
    <property type="component" value="Unassembled WGS sequence"/>
</dbReference>
<evidence type="ECO:0000256" key="3">
    <source>
        <dbReference type="ARBA" id="ARBA00023172"/>
    </source>
</evidence>
<feature type="coiled-coil region" evidence="5">
    <location>
        <begin position="378"/>
        <end position="444"/>
    </location>
</feature>
<evidence type="ECO:0000256" key="5">
    <source>
        <dbReference type="SAM" id="Coils"/>
    </source>
</evidence>